<protein>
    <recommendedName>
        <fullName evidence="6">Transmembrane protein</fullName>
    </recommendedName>
</protein>
<gene>
    <name evidence="3" type="ORF">SDAV_003067</name>
    <name evidence="4" type="ORF">SDAV_003080</name>
</gene>
<feature type="transmembrane region" description="Helical" evidence="2">
    <location>
        <begin position="99"/>
        <end position="115"/>
    </location>
</feature>
<reference evidence="3" key="2">
    <citation type="submission" date="2018-08" db="EMBL/GenBank/DDBJ databases">
        <title>Complete Genome Sequence of Spiroplasma phoeniceum.</title>
        <authorList>
            <person name="Davis R.E."/>
            <person name="Shao J.Y."/>
            <person name="Zhao Y."/>
            <person name="Silver A."/>
            <person name="Stump z."/>
            <person name="Gasparich G."/>
        </authorList>
    </citation>
    <scope>NUCLEOTIDE SEQUENCE</scope>
    <source>
        <strain evidence="3">P40</strain>
        <plasmid evidence="3">pSPh387</plasmid>
    </source>
</reference>
<dbReference type="NCBIfam" id="NF045889">
    <property type="entry name" value="ICE_Mbov_0396_TM"/>
    <property type="match status" value="1"/>
</dbReference>
<evidence type="ECO:0000256" key="1">
    <source>
        <dbReference type="SAM" id="MobiDB-lite"/>
    </source>
</evidence>
<feature type="transmembrane region" description="Helical" evidence="2">
    <location>
        <begin position="151"/>
        <end position="173"/>
    </location>
</feature>
<dbReference type="AlphaFoldDB" id="A0A345DSR9"/>
<name>A0A345DSR9_9MOLU</name>
<dbReference type="NCBIfam" id="NF045848">
    <property type="entry name" value="MMCAP2_0566_fam"/>
    <property type="match status" value="1"/>
</dbReference>
<dbReference type="KEGG" id="sphh:SDAV_003080"/>
<keyword evidence="2" id="KW-0812">Transmembrane</keyword>
<sequence>MLFWKRKQDNLTVIKSKKPILKQGLEQFIAYYFKKIFTILAIAMIPLLIIGCIVIAILAAVLWFLPNTEPATNIQTFFSNTLNVETVETTGGSNIMGDIIGWAINSFCAILYLIFIKPIVWLLGGMQDVVYFIGGGALSEQLFSMNNISTIYWLLFGIAMAMLIVIIGTKAIAWMYNNRRHEIKAAITNILIIIIAIPLIPTLFIMANTIMTMVVKLFLQNAPIDTNNIALAIFNSSFVNGVHHFSYIPVSWTFDDSGSFSYIICLISECFMVYIMFTVCLFLFWRVIELFILLCYSPVVVVMSVTDQGQQFRNWKDMVIGRFISYAFMFITYNIFIMSIAVLGQVATFMPNSLSQPIFILLGIFAFGFAVAKSPQIITSLIGGNTAMSDSIGNLMSFGMATNLAKIGGKFAWKSGKFAARNVVGKPIGLTQGISSAMKSGTPFKDAAAGTLFGGFNPNTGGVASAFAGQAMKTKDKVMTNISDYQTFKEQRKQKTNKDSVLQQENTKTTKKEKGDKNNGK</sequence>
<dbReference type="RefSeq" id="WP_114565651.1">
    <property type="nucleotide sequence ID" value="NZ_CP031090.1"/>
</dbReference>
<keyword evidence="2" id="KW-1133">Transmembrane helix</keyword>
<feature type="compositionally biased region" description="Basic and acidic residues" evidence="1">
    <location>
        <begin position="508"/>
        <end position="521"/>
    </location>
</feature>
<dbReference type="KEGG" id="sphh:SDAV_003067"/>
<feature type="region of interest" description="Disordered" evidence="1">
    <location>
        <begin position="489"/>
        <end position="521"/>
    </location>
</feature>
<evidence type="ECO:0000256" key="2">
    <source>
        <dbReference type="SAM" id="Phobius"/>
    </source>
</evidence>
<feature type="transmembrane region" description="Helical" evidence="2">
    <location>
        <begin position="354"/>
        <end position="372"/>
    </location>
</feature>
<feature type="transmembrane region" description="Helical" evidence="2">
    <location>
        <begin position="326"/>
        <end position="348"/>
    </location>
</feature>
<feature type="compositionally biased region" description="Basic and acidic residues" evidence="1">
    <location>
        <begin position="489"/>
        <end position="498"/>
    </location>
</feature>
<feature type="transmembrane region" description="Helical" evidence="2">
    <location>
        <begin position="36"/>
        <end position="65"/>
    </location>
</feature>
<dbReference type="Proteomes" id="UP000253689">
    <property type="component" value="Plasmid pSPh387"/>
</dbReference>
<evidence type="ECO:0008006" key="6">
    <source>
        <dbReference type="Google" id="ProtNLM"/>
    </source>
</evidence>
<geneLocation type="plasmid" evidence="3 5">
    <name>pSPh387</name>
</geneLocation>
<evidence type="ECO:0000313" key="3">
    <source>
        <dbReference type="EMBL" id="AXF97260.1"/>
    </source>
</evidence>
<evidence type="ECO:0000313" key="5">
    <source>
        <dbReference type="Proteomes" id="UP000253689"/>
    </source>
</evidence>
<organism evidence="3 5">
    <name type="scientific">Spiroplasma phoeniceum P40</name>
    <dbReference type="NCBI Taxonomy" id="1276259"/>
    <lineage>
        <taxon>Bacteria</taxon>
        <taxon>Bacillati</taxon>
        <taxon>Mycoplasmatota</taxon>
        <taxon>Mollicutes</taxon>
        <taxon>Entomoplasmatales</taxon>
        <taxon>Spiroplasmataceae</taxon>
        <taxon>Spiroplasma</taxon>
    </lineage>
</organism>
<accession>A0A345DSR9</accession>
<keyword evidence="3" id="KW-0614">Plasmid</keyword>
<feature type="transmembrane region" description="Helical" evidence="2">
    <location>
        <begin position="290"/>
        <end position="306"/>
    </location>
</feature>
<feature type="transmembrane region" description="Helical" evidence="2">
    <location>
        <begin position="229"/>
        <end position="248"/>
    </location>
</feature>
<proteinExistence type="predicted"/>
<reference evidence="5" key="1">
    <citation type="submission" date="2018-07" db="EMBL/GenBank/DDBJ databases">
        <title>Complete Genome Sequence of Spiroplasma phoeniceum.</title>
        <authorList>
            <person name="Davis R.E."/>
            <person name="Shao J.Y."/>
            <person name="Zhao Y."/>
            <person name="Silver A."/>
            <person name="Stump z."/>
            <person name="Gasparich G."/>
        </authorList>
    </citation>
    <scope>NUCLEOTIDE SEQUENCE [LARGE SCALE GENOMIC DNA]</scope>
    <source>
        <strain evidence="4 5">P40</strain>
        <plasmid evidence="4 5">pSPh387</plasmid>
    </source>
</reference>
<feature type="transmembrane region" description="Helical" evidence="2">
    <location>
        <begin position="260"/>
        <end position="284"/>
    </location>
</feature>
<keyword evidence="2" id="KW-0472">Membrane</keyword>
<dbReference type="EMBL" id="CP031090">
    <property type="protein sequence ID" value="AXF97273.1"/>
    <property type="molecule type" value="Genomic_DNA"/>
</dbReference>
<dbReference type="EMBL" id="CP031090">
    <property type="protein sequence ID" value="AXF97260.1"/>
    <property type="molecule type" value="Genomic_DNA"/>
</dbReference>
<keyword evidence="5" id="KW-1185">Reference proteome</keyword>
<feature type="transmembrane region" description="Helical" evidence="2">
    <location>
        <begin position="185"/>
        <end position="209"/>
    </location>
</feature>
<evidence type="ECO:0000313" key="4">
    <source>
        <dbReference type="EMBL" id="AXF97273.1"/>
    </source>
</evidence>